<dbReference type="Proteomes" id="UP000075606">
    <property type="component" value="Unassembled WGS sequence"/>
</dbReference>
<keyword evidence="1" id="KW-0812">Transmembrane</keyword>
<keyword evidence="1" id="KW-1133">Transmembrane helix</keyword>
<evidence type="ECO:0000313" key="3">
    <source>
        <dbReference type="EMBL" id="KYG77561.1"/>
    </source>
</evidence>
<evidence type="ECO:0000313" key="4">
    <source>
        <dbReference type="Proteomes" id="UP000075606"/>
    </source>
</evidence>
<evidence type="ECO:0000259" key="2">
    <source>
        <dbReference type="Pfam" id="PF14258"/>
    </source>
</evidence>
<dbReference type="OrthoDB" id="1111222at2"/>
<sequence>MRGDKKYYAIIIFVFLVLFLIQYFQKEPTSYARTYSHLDKNPYGGYVLKDLLPEFMGGSEVQSLNRTLYEIKDSVLADKNLIIFADQLLMDQEDTYILLNAVNQGMTAFISAEKMGGPLLDTLKIGTDLDELYYVINANQDTVEARINRDIYRFKRDAVATYYSELDSVDHTVLAVNENDDPVAISVPFGSGKIVFNSTPLAFTNNYLFFEDNAQYASTLLSELPQRTTIWSEYYQLGRIEAQTPLRVILTTPALKFAYGVTIISLLLFMVFEAKRKQRIIPIIEPLKNTSLEFVKTIGKLYLKSGNHKDIAEKKIQYFLEFIRTKYYLNFQKFDKDFFEKLSAKSGKDVVQLKKLFDMMEKIKNQSEVSVQELKMLNTQLENIYGTDGR</sequence>
<keyword evidence="1" id="KW-0472">Membrane</keyword>
<reference evidence="3 4" key="1">
    <citation type="submission" date="2016-01" db="EMBL/GenBank/DDBJ databases">
        <title>Genome sequencing of Roseivirga spongicola UST030701-084.</title>
        <authorList>
            <person name="Selvaratnam C."/>
            <person name="Thevarajoo S."/>
            <person name="Goh K.M."/>
            <person name="Ee R."/>
            <person name="Chan K.-G."/>
            <person name="Chong C.S."/>
        </authorList>
    </citation>
    <scope>NUCLEOTIDE SEQUENCE [LARGE SCALE GENOMIC DNA]</scope>
    <source>
        <strain evidence="3 4">UST030701-084</strain>
    </source>
</reference>
<feature type="transmembrane region" description="Helical" evidence="1">
    <location>
        <begin position="7"/>
        <end position="24"/>
    </location>
</feature>
<protein>
    <recommendedName>
        <fullName evidence="2">DUF4350 domain-containing protein</fullName>
    </recommendedName>
</protein>
<gene>
    <name evidence="3" type="ORF">AWW68_01965</name>
</gene>
<keyword evidence="4" id="KW-1185">Reference proteome</keyword>
<feature type="transmembrane region" description="Helical" evidence="1">
    <location>
        <begin position="254"/>
        <end position="272"/>
    </location>
</feature>
<dbReference type="Pfam" id="PF14258">
    <property type="entry name" value="DUF4350"/>
    <property type="match status" value="1"/>
</dbReference>
<evidence type="ECO:0000256" key="1">
    <source>
        <dbReference type="SAM" id="Phobius"/>
    </source>
</evidence>
<organism evidence="3 4">
    <name type="scientific">Roseivirga spongicola</name>
    <dbReference type="NCBI Taxonomy" id="333140"/>
    <lineage>
        <taxon>Bacteria</taxon>
        <taxon>Pseudomonadati</taxon>
        <taxon>Bacteroidota</taxon>
        <taxon>Cytophagia</taxon>
        <taxon>Cytophagales</taxon>
        <taxon>Roseivirgaceae</taxon>
        <taxon>Roseivirga</taxon>
    </lineage>
</organism>
<dbReference type="RefSeq" id="WP_068216033.1">
    <property type="nucleotide sequence ID" value="NZ_CP139724.1"/>
</dbReference>
<dbReference type="InterPro" id="IPR025646">
    <property type="entry name" value="DUF4350"/>
</dbReference>
<proteinExistence type="predicted"/>
<comment type="caution">
    <text evidence="3">The sequence shown here is derived from an EMBL/GenBank/DDBJ whole genome shotgun (WGS) entry which is preliminary data.</text>
</comment>
<accession>A0A150XFR6</accession>
<dbReference type="AlphaFoldDB" id="A0A150XFR6"/>
<dbReference type="EMBL" id="LRPC01000001">
    <property type="protein sequence ID" value="KYG77561.1"/>
    <property type="molecule type" value="Genomic_DNA"/>
</dbReference>
<feature type="domain" description="DUF4350" evidence="2">
    <location>
        <begin position="39"/>
        <end position="221"/>
    </location>
</feature>
<name>A0A150XFR6_9BACT</name>
<dbReference type="STRING" id="333140.AWW68_01965"/>